<accession>A0A1I7Y837</accession>
<dbReference type="Proteomes" id="UP000095287">
    <property type="component" value="Unplaced"/>
</dbReference>
<dbReference type="InterPro" id="IPR035892">
    <property type="entry name" value="C2_domain_sf"/>
</dbReference>
<keyword evidence="3" id="KW-0175">Coiled coil</keyword>
<proteinExistence type="inferred from homology"/>
<dbReference type="CDD" id="cd00030">
    <property type="entry name" value="C2"/>
    <property type="match status" value="1"/>
</dbReference>
<dbReference type="GO" id="GO:1905515">
    <property type="term" value="P:non-motile cilium assembly"/>
    <property type="evidence" value="ECO:0007669"/>
    <property type="project" value="TreeGrafter"/>
</dbReference>
<dbReference type="PANTHER" id="PTHR14240:SF1">
    <property type="entry name" value="PROTEIN FANTOM-RELATED"/>
    <property type="match status" value="1"/>
</dbReference>
<dbReference type="Pfam" id="PF11618">
    <property type="entry name" value="C2-C2_1"/>
    <property type="match status" value="2"/>
</dbReference>
<evidence type="ECO:0000313" key="8">
    <source>
        <dbReference type="Proteomes" id="UP000095287"/>
    </source>
</evidence>
<sequence length="590" mass="65395">MLMNAVNRRNSQNGQEQQRTREQPTTVSSSKDKLVAIVGAETLSLGLYRGGTDVLRPNLKNYLCQNVDIDEPHLMVPSLQTVNTSLESYNAKSSSMVYVHLKPIVAHVLCCFTQAIEDPSVALADLSLSEDRPNEIEFHISKLTVDSENSSVFTSLRPQLFLSVEFFDFELQTTDVFPGPEVLLDFSTIYDVVVSNLFLHYVETDGITVELYEARANTYSLCGTGVIKLRNLVSLKAESTLKGEISMISSDRCSEIGTLSYSLSVKEDLLRALKAHKKQTVARTLLIEEDGTLGESNELVATIHRCHGLNFLTKDEKTPSSYVVYELFDFEPVSSKTVYNNANPEYSTTNTFKVPLSDAVHNYLKSTELTISVVQVAPAQRLIPSSAKPNILGRVSVPLFLLARNQSIVGTFSLTSGSGDISSATIDISIRWRFDYKYAISDALPGIPTIKVPSSMSSESGDREGEEFLKELEEHQERNVKITLESDTSSDESDYQQQAPAHSTPLRNLKQLSMQSIESEENSTSTIISNAIKNESTPHLAKYRSSEDDEDFAPVVRSPPTDNVPASDADEKDDESAEGMWKVYFPKSCL</sequence>
<feature type="region of interest" description="Disordered" evidence="6">
    <location>
        <begin position="484"/>
        <end position="580"/>
    </location>
</feature>
<dbReference type="WBParaSite" id="L893_g13600.t1">
    <property type="protein sequence ID" value="L893_g13600.t1"/>
    <property type="gene ID" value="L893_g13600"/>
</dbReference>
<dbReference type="InterPro" id="IPR031139">
    <property type="entry name" value="RPGRIP1_fam"/>
</dbReference>
<evidence type="ECO:0000256" key="3">
    <source>
        <dbReference type="ARBA" id="ARBA00023054"/>
    </source>
</evidence>
<feature type="domain" description="C2" evidence="7">
    <location>
        <begin position="277"/>
        <end position="412"/>
    </location>
</feature>
<dbReference type="SMART" id="SM00239">
    <property type="entry name" value="C2"/>
    <property type="match status" value="1"/>
</dbReference>
<keyword evidence="8" id="KW-1185">Reference proteome</keyword>
<evidence type="ECO:0000313" key="9">
    <source>
        <dbReference type="WBParaSite" id="L893_g13600.t1"/>
    </source>
</evidence>
<comment type="subcellular location">
    <subcellularLocation>
        <location evidence="1">Cell projection</location>
        <location evidence="1">Cilium</location>
    </subcellularLocation>
</comment>
<dbReference type="InterPro" id="IPR000008">
    <property type="entry name" value="C2_dom"/>
</dbReference>
<organism evidence="8 9">
    <name type="scientific">Steinernema glaseri</name>
    <dbReference type="NCBI Taxonomy" id="37863"/>
    <lineage>
        <taxon>Eukaryota</taxon>
        <taxon>Metazoa</taxon>
        <taxon>Ecdysozoa</taxon>
        <taxon>Nematoda</taxon>
        <taxon>Chromadorea</taxon>
        <taxon>Rhabditida</taxon>
        <taxon>Tylenchina</taxon>
        <taxon>Panagrolaimomorpha</taxon>
        <taxon>Strongyloidoidea</taxon>
        <taxon>Steinernematidae</taxon>
        <taxon>Steinernema</taxon>
    </lineage>
</organism>
<comment type="similarity">
    <text evidence="2">Belongs to the RPGRIP1 family.</text>
</comment>
<dbReference type="AlphaFoldDB" id="A0A1I7Y837"/>
<dbReference type="PANTHER" id="PTHR14240">
    <property type="entry name" value="RETINITIS PIGMENTOSA GTPASE REGULATOR-INTERACTING PROTEIN"/>
    <property type="match status" value="1"/>
</dbReference>
<keyword evidence="4" id="KW-0969">Cilium</keyword>
<evidence type="ECO:0000256" key="6">
    <source>
        <dbReference type="SAM" id="MobiDB-lite"/>
    </source>
</evidence>
<protein>
    <submittedName>
        <fullName evidence="9">C2 domain-containing protein</fullName>
    </submittedName>
</protein>
<evidence type="ECO:0000256" key="4">
    <source>
        <dbReference type="ARBA" id="ARBA00023069"/>
    </source>
</evidence>
<evidence type="ECO:0000256" key="1">
    <source>
        <dbReference type="ARBA" id="ARBA00004138"/>
    </source>
</evidence>
<dbReference type="GO" id="GO:0035869">
    <property type="term" value="C:ciliary transition zone"/>
    <property type="evidence" value="ECO:0007669"/>
    <property type="project" value="TreeGrafter"/>
</dbReference>
<dbReference type="InterPro" id="IPR021656">
    <property type="entry name" value="C2-C2_1"/>
</dbReference>
<dbReference type="GO" id="GO:0005856">
    <property type="term" value="C:cytoskeleton"/>
    <property type="evidence" value="ECO:0007669"/>
    <property type="project" value="UniProtKB-ARBA"/>
</dbReference>
<dbReference type="SUPFAM" id="SSF49562">
    <property type="entry name" value="C2 domain (Calcium/lipid-binding domain, CaLB)"/>
    <property type="match status" value="2"/>
</dbReference>
<dbReference type="Gene3D" id="2.60.40.150">
    <property type="entry name" value="C2 domain"/>
    <property type="match status" value="2"/>
</dbReference>
<feature type="region of interest" description="Disordered" evidence="6">
    <location>
        <begin position="1"/>
        <end position="30"/>
    </location>
</feature>
<dbReference type="PROSITE" id="PS50004">
    <property type="entry name" value="C2"/>
    <property type="match status" value="1"/>
</dbReference>
<evidence type="ECO:0000256" key="2">
    <source>
        <dbReference type="ARBA" id="ARBA00006042"/>
    </source>
</evidence>
<evidence type="ECO:0000256" key="5">
    <source>
        <dbReference type="ARBA" id="ARBA00023273"/>
    </source>
</evidence>
<reference evidence="9" key="1">
    <citation type="submission" date="2016-11" db="UniProtKB">
        <authorList>
            <consortium name="WormBaseParasite"/>
        </authorList>
    </citation>
    <scope>IDENTIFICATION</scope>
</reference>
<keyword evidence="5" id="KW-0966">Cell projection</keyword>
<name>A0A1I7Y837_9BILA</name>
<evidence type="ECO:0000259" key="7">
    <source>
        <dbReference type="PROSITE" id="PS50004"/>
    </source>
</evidence>
<feature type="compositionally biased region" description="Acidic residues" evidence="6">
    <location>
        <begin position="568"/>
        <end position="577"/>
    </location>
</feature>